<reference evidence="2" key="2">
    <citation type="submission" date="2020-10" db="EMBL/GenBank/DDBJ databases">
        <title>Mucilaginibacter sp. nov., isolated from soil.</title>
        <authorList>
            <person name="Jeon C.O."/>
        </authorList>
    </citation>
    <scope>NUCLEOTIDE SEQUENCE</scope>
    <source>
        <strain evidence="2">R11</strain>
    </source>
</reference>
<dbReference type="Gene3D" id="2.70.70.10">
    <property type="entry name" value="Glucose Permease (Domain IIA)"/>
    <property type="match status" value="1"/>
</dbReference>
<dbReference type="AlphaFoldDB" id="A0A965ZBP6"/>
<name>A0A965ZBP6_9SPHI</name>
<comment type="caution">
    <text evidence="2">The sequence shown here is derived from an EMBL/GenBank/DDBJ whole genome shotgun (WGS) entry which is preliminary data.</text>
</comment>
<dbReference type="CDD" id="cd12797">
    <property type="entry name" value="M23_peptidase"/>
    <property type="match status" value="1"/>
</dbReference>
<reference evidence="2" key="1">
    <citation type="submission" date="2020-01" db="EMBL/GenBank/DDBJ databases">
        <authorList>
            <person name="Seo Y.L."/>
        </authorList>
    </citation>
    <scope>NUCLEOTIDE SEQUENCE</scope>
    <source>
        <strain evidence="2">R11</strain>
    </source>
</reference>
<dbReference type="InterPro" id="IPR050570">
    <property type="entry name" value="Cell_wall_metabolism_enzyme"/>
</dbReference>
<dbReference type="EMBL" id="WWEO01000024">
    <property type="protein sequence ID" value="NCD67760.1"/>
    <property type="molecule type" value="Genomic_DNA"/>
</dbReference>
<dbReference type="Proteomes" id="UP000638732">
    <property type="component" value="Unassembled WGS sequence"/>
</dbReference>
<evidence type="ECO:0000259" key="1">
    <source>
        <dbReference type="Pfam" id="PF01551"/>
    </source>
</evidence>
<dbReference type="PANTHER" id="PTHR21666">
    <property type="entry name" value="PEPTIDASE-RELATED"/>
    <property type="match status" value="1"/>
</dbReference>
<organism evidence="2 3">
    <name type="scientific">Mucilaginibacter agri</name>
    <dbReference type="NCBI Taxonomy" id="2695265"/>
    <lineage>
        <taxon>Bacteria</taxon>
        <taxon>Pseudomonadati</taxon>
        <taxon>Bacteroidota</taxon>
        <taxon>Sphingobacteriia</taxon>
        <taxon>Sphingobacteriales</taxon>
        <taxon>Sphingobacteriaceae</taxon>
        <taxon>Mucilaginibacter</taxon>
    </lineage>
</organism>
<dbReference type="GO" id="GO:0004222">
    <property type="term" value="F:metalloendopeptidase activity"/>
    <property type="evidence" value="ECO:0007669"/>
    <property type="project" value="TreeGrafter"/>
</dbReference>
<keyword evidence="3" id="KW-1185">Reference proteome</keyword>
<protein>
    <submittedName>
        <fullName evidence="2">Peptidoglycan DD-metalloendopeptidase family protein</fullName>
    </submittedName>
</protein>
<gene>
    <name evidence="2" type="ORF">GSY63_00150</name>
</gene>
<dbReference type="PANTHER" id="PTHR21666:SF268">
    <property type="entry name" value="PEPTIDASE M23 DOMAIN-CONTAINING PROTEIN"/>
    <property type="match status" value="1"/>
</dbReference>
<evidence type="ECO:0000313" key="3">
    <source>
        <dbReference type="Proteomes" id="UP000638732"/>
    </source>
</evidence>
<dbReference type="Pfam" id="PF01551">
    <property type="entry name" value="Peptidase_M23"/>
    <property type="match status" value="1"/>
</dbReference>
<evidence type="ECO:0000313" key="2">
    <source>
        <dbReference type="EMBL" id="NCD67760.1"/>
    </source>
</evidence>
<dbReference type="SUPFAM" id="SSF51261">
    <property type="entry name" value="Duplicated hybrid motif"/>
    <property type="match status" value="1"/>
</dbReference>
<dbReference type="RefSeq" id="WP_166583823.1">
    <property type="nucleotide sequence ID" value="NZ_WWEO01000024.1"/>
</dbReference>
<dbReference type="InterPro" id="IPR011055">
    <property type="entry name" value="Dup_hybrid_motif"/>
</dbReference>
<feature type="domain" description="M23ase beta-sheet core" evidence="1">
    <location>
        <begin position="86"/>
        <end position="183"/>
    </location>
</feature>
<accession>A0A965ZBP6</accession>
<sequence length="254" mass="27615">MPQQFTIYADLFMDGSLIVSADSSGFDFEVKKTGTYILRLQPELLQGGEYTIQITIGPSLRFPVSASGHAKIGGFWGEGRDDNSRQHEGIDIFAPKGTPALAGADGTVTNVGENKLGGLVVFMQPEGQDYRLYYAHLETQLVHNGQRVRAGDTVGLIGNTGNAKTTFPHLHFGVYTMSGAIDPLLFVKPVTEKPAPVTANVNNLNKMYLINNIPVNVLAATKNQYKVSDPADETSLVPCPFSKTDWLQIIDDQV</sequence>
<proteinExistence type="predicted"/>
<dbReference type="InterPro" id="IPR016047">
    <property type="entry name" value="M23ase_b-sheet_dom"/>
</dbReference>